<feature type="chain" id="PRO_5042326891" evidence="2">
    <location>
        <begin position="22"/>
        <end position="216"/>
    </location>
</feature>
<evidence type="ECO:0000313" key="4">
    <source>
        <dbReference type="EMBL" id="KGB39709.1"/>
    </source>
</evidence>
<sequence length="216" mass="25099">MEIKMKLMFLIYLIHVTTAQGQTFRNENTVDDERKTSETESERSTRETGSEFERRKSGQTGLETVTMTGTSRSQYKHRKQGQVKAVGKFRSRGMGRYGLVSSESTYYVIEGKFDRYGRKRPTKSNFKTRGKEKKYSKKIVDNQFDIKGGLIEERKYKRTGDYQANGTHVYIDLQSDRQKSMSSKIKTEEDKSNEKKTEEQRSFNRTTVNSFNGPGR</sequence>
<dbReference type="Pfam" id="PF08034">
    <property type="entry name" value="TES"/>
    <property type="match status" value="1"/>
</dbReference>
<evidence type="ECO:0000313" key="5">
    <source>
        <dbReference type="Proteomes" id="UP000471633"/>
    </source>
</evidence>
<feature type="compositionally biased region" description="Polar residues" evidence="1">
    <location>
        <begin position="203"/>
        <end position="216"/>
    </location>
</feature>
<dbReference type="Proteomes" id="UP000471633">
    <property type="component" value="Unassembled WGS sequence"/>
</dbReference>
<dbReference type="RefSeq" id="XP_051069876.1">
    <property type="nucleotide sequence ID" value="XM_051213862.1"/>
</dbReference>
<feature type="region of interest" description="Disordered" evidence="1">
    <location>
        <begin position="173"/>
        <end position="216"/>
    </location>
</feature>
<feature type="compositionally biased region" description="Basic and acidic residues" evidence="1">
    <location>
        <begin position="31"/>
        <end position="56"/>
    </location>
</feature>
<evidence type="ECO:0000256" key="1">
    <source>
        <dbReference type="SAM" id="MobiDB-lite"/>
    </source>
</evidence>
<accession>A0A095A2H6</accession>
<reference evidence="3" key="2">
    <citation type="journal article" date="2019" name="Gigascience">
        <title>High-quality Schistosoma haematobium genome achieved by single-molecule and long-range sequencing.</title>
        <authorList>
            <person name="Stroehlein A.J."/>
            <person name="Korhonen P.K."/>
            <person name="Chong T.M."/>
            <person name="Lim Y.L."/>
            <person name="Chan K.G."/>
            <person name="Webster B."/>
            <person name="Rollinson D."/>
            <person name="Brindley P.J."/>
            <person name="Gasser R.B."/>
            <person name="Young N.D."/>
        </authorList>
    </citation>
    <scope>NUCLEOTIDE SEQUENCE</scope>
</reference>
<feature type="region of interest" description="Disordered" evidence="1">
    <location>
        <begin position="25"/>
        <end position="62"/>
    </location>
</feature>
<dbReference type="AlphaFoldDB" id="A0A095A2H6"/>
<gene>
    <name evidence="3" type="ORF">MS3_00005783</name>
    <name evidence="4" type="ORF">MS3_08157</name>
</gene>
<proteinExistence type="predicted"/>
<dbReference type="KEGG" id="shx:MS3_00005783"/>
<dbReference type="EMBL" id="AMPZ03000003">
    <property type="protein sequence ID" value="KAH9588348.1"/>
    <property type="molecule type" value="Genomic_DNA"/>
</dbReference>
<reference evidence="4" key="1">
    <citation type="journal article" date="2012" name="Nat. Genet.">
        <title>Whole-genome sequence of Schistosoma haematobium.</title>
        <authorList>
            <person name="Young N.D."/>
            <person name="Jex A.R."/>
            <person name="Li B."/>
            <person name="Liu S."/>
            <person name="Yang L."/>
            <person name="Xiong Z."/>
            <person name="Li Y."/>
            <person name="Cantacessi C."/>
            <person name="Hall R.S."/>
            <person name="Xu X."/>
            <person name="Chen F."/>
            <person name="Wu X."/>
            <person name="Zerlotini A."/>
            <person name="Oliveira G."/>
            <person name="Hofmann A."/>
            <person name="Zhang G."/>
            <person name="Fang X."/>
            <person name="Kang Y."/>
            <person name="Campbell B.E."/>
            <person name="Loukas A."/>
            <person name="Ranganathan S."/>
            <person name="Rollinson D."/>
            <person name="Rinaldi G."/>
            <person name="Brindley P.J."/>
            <person name="Yang H."/>
            <person name="Wang J."/>
            <person name="Wang J."/>
            <person name="Gasser R.B."/>
        </authorList>
    </citation>
    <scope>NUCLEOTIDE SEQUENCE [LARGE SCALE GENOMIC DNA]</scope>
</reference>
<dbReference type="InterPro" id="IPR012615">
    <property type="entry name" value="TES"/>
</dbReference>
<evidence type="ECO:0000256" key="2">
    <source>
        <dbReference type="SAM" id="SignalP"/>
    </source>
</evidence>
<name>A0A095A2H6_SCHHA</name>
<keyword evidence="5" id="KW-1185">Reference proteome</keyword>
<dbReference type="EMBL" id="KL251270">
    <property type="protein sequence ID" value="KGB39709.1"/>
    <property type="molecule type" value="Genomic_DNA"/>
</dbReference>
<protein>
    <submittedName>
        <fullName evidence="4">Uncharacterized protein</fullName>
    </submittedName>
</protein>
<feature type="signal peptide" evidence="2">
    <location>
        <begin position="1"/>
        <end position="21"/>
    </location>
</feature>
<organism evidence="4">
    <name type="scientific">Schistosoma haematobium</name>
    <name type="common">Blood fluke</name>
    <dbReference type="NCBI Taxonomy" id="6185"/>
    <lineage>
        <taxon>Eukaryota</taxon>
        <taxon>Metazoa</taxon>
        <taxon>Spiralia</taxon>
        <taxon>Lophotrochozoa</taxon>
        <taxon>Platyhelminthes</taxon>
        <taxon>Trematoda</taxon>
        <taxon>Digenea</taxon>
        <taxon>Strigeidida</taxon>
        <taxon>Schistosomatoidea</taxon>
        <taxon>Schistosomatidae</taxon>
        <taxon>Schistosoma</taxon>
    </lineage>
</organism>
<reference evidence="3" key="4">
    <citation type="journal article" date="2022" name="PLoS Pathog.">
        <title>Chromosome-level genome of Schistosoma haematobium underpins genome-wide explorations of molecular variation.</title>
        <authorList>
            <person name="Stroehlein A.J."/>
            <person name="Korhonen P.K."/>
            <person name="Lee V.V."/>
            <person name="Ralph S.A."/>
            <person name="Mentink-Kane M."/>
            <person name="You H."/>
            <person name="McManus D.P."/>
            <person name="Tchuente L.T."/>
            <person name="Stothard J.R."/>
            <person name="Kaur P."/>
            <person name="Dudchenko O."/>
            <person name="Aiden E.L."/>
            <person name="Yang B."/>
            <person name="Yang H."/>
            <person name="Emery A.M."/>
            <person name="Webster B.L."/>
            <person name="Brindley P.J."/>
            <person name="Rollinson D."/>
            <person name="Chang B.C.H."/>
            <person name="Gasser R.B."/>
            <person name="Young N.D."/>
        </authorList>
    </citation>
    <scope>NUCLEOTIDE SEQUENCE</scope>
</reference>
<feature type="compositionally biased region" description="Basic and acidic residues" evidence="1">
    <location>
        <begin position="174"/>
        <end position="202"/>
    </location>
</feature>
<dbReference type="GeneID" id="75577428"/>
<reference evidence="3" key="3">
    <citation type="submission" date="2021-06" db="EMBL/GenBank/DDBJ databases">
        <title>Chromosome-level genome assembly for S. haematobium.</title>
        <authorList>
            <person name="Stroehlein A.J."/>
        </authorList>
    </citation>
    <scope>NUCLEOTIDE SEQUENCE</scope>
</reference>
<dbReference type="OrthoDB" id="6257940at2759"/>
<dbReference type="CTD" id="75577428"/>
<evidence type="ECO:0000313" key="3">
    <source>
        <dbReference type="EMBL" id="KAH9588348.1"/>
    </source>
</evidence>
<keyword evidence="2" id="KW-0732">Signal</keyword>